<dbReference type="Proteomes" id="UP000215616">
    <property type="component" value="Unassembled WGS sequence"/>
</dbReference>
<gene>
    <name evidence="1" type="ORF">B7Z12_10055</name>
</gene>
<sequence>MRPARLDLRPLSGGAWETSATGPSVFAKGVGPTILRWTPDRAKLRSLGEIRTLRIDLGLTALDGLPTDIFVEADWGGGYGAASRARLKTGDKGLFAVLPARGRRLHGVRLLLVTQEARRLAVDHFSVTGNGKLDPDPRGRLGPVLESLKGTLGPLRAPMMDVWRLARRARFSGVALRGGQDRWRATYNRALGIARNPKGPHFAAPIVEPLRLAPDAPKIVAFYLPQFHPIAENDAWWGKGFTDWSNVAKAQPQFVGHDQPRLPADLGYYDLRVPAVMAQQIALAKTAGVAAFCFHYYWFAGKRLLEAPIEAYLADPSLDLPFALCWANENWTRRWEGDESQVLIAQDHSPEDDKAVFRDLARYLADPRYLRIGGRPVLVVYRPELLPDAKATTDRWRALSLELGLGELVLYATTAFGFSDYAACGFDGIVDFPPHGIDFAEITREIELLNPSFEGQVYDYARVADAKLNALATADPGLVPGVMPSWDNQARKSGAGKVFHGADPAVYQRWLGGALDHAARTRSPGEALVFVNAWNEWAEGAYLEPDRRFGHAYLHATRAALAPYVPRLTDHHPLAAAAATRFQRRSGVAILLHLYYPELTVWFAQRLASLAERADVILTVPESWAEAELAAARAAFPEALILITPNQGRDIGPFIRALKVAREHGYELFCKLHTKRSPHQNDGDAWRETLVAALVGQTGLERALNAFEQDPRLGLLAGSASRTALGKPDVMTNNAVHVQRLAQLMALTFNDDTPFAAGSMFWGRTEAFAPLAQLSDDEIAFGPELGRVDGTTAHAIERLTVAIVQRAGYRASFQL</sequence>
<dbReference type="InterPro" id="IPR032719">
    <property type="entry name" value="WbsX"/>
</dbReference>
<dbReference type="PANTHER" id="PTHR41244:SF1">
    <property type="entry name" value="GLYCOSYLTRANSFERASE"/>
    <property type="match status" value="1"/>
</dbReference>
<evidence type="ECO:0000313" key="2">
    <source>
        <dbReference type="Proteomes" id="UP000215616"/>
    </source>
</evidence>
<organism evidence="1 2">
    <name type="scientific">Caulobacter vibrioides</name>
    <name type="common">Caulobacter crescentus</name>
    <dbReference type="NCBI Taxonomy" id="155892"/>
    <lineage>
        <taxon>Bacteria</taxon>
        <taxon>Pseudomonadati</taxon>
        <taxon>Pseudomonadota</taxon>
        <taxon>Alphaproteobacteria</taxon>
        <taxon>Caulobacterales</taxon>
        <taxon>Caulobacteraceae</taxon>
        <taxon>Caulobacter</taxon>
    </lineage>
</organism>
<dbReference type="Pfam" id="PF05045">
    <property type="entry name" value="RgpF"/>
    <property type="match status" value="1"/>
</dbReference>
<dbReference type="AlphaFoldDB" id="A0A258D6E1"/>
<dbReference type="InterPro" id="IPR007739">
    <property type="entry name" value="RgpF"/>
</dbReference>
<proteinExistence type="predicted"/>
<protein>
    <submittedName>
        <fullName evidence="1">Rhamnan synthesis protein F</fullName>
    </submittedName>
</protein>
<accession>A0A258D6E1</accession>
<dbReference type="EMBL" id="NCDQ01000141">
    <property type="protein sequence ID" value="OYX03535.1"/>
    <property type="molecule type" value="Genomic_DNA"/>
</dbReference>
<reference evidence="1 2" key="1">
    <citation type="submission" date="2017-03" db="EMBL/GenBank/DDBJ databases">
        <title>Lifting the veil on microbial sulfur biogeochemistry in mining wastewaters.</title>
        <authorList>
            <person name="Kantor R.S."/>
            <person name="Colenbrander Nelson T."/>
            <person name="Marshall S."/>
            <person name="Bennett D."/>
            <person name="Apte S."/>
            <person name="Camacho D."/>
            <person name="Thomas B.C."/>
            <person name="Warren L.A."/>
            <person name="Banfield J.F."/>
        </authorList>
    </citation>
    <scope>NUCLEOTIDE SEQUENCE [LARGE SCALE GENOMIC DNA]</scope>
    <source>
        <strain evidence="1">32-67-7</strain>
    </source>
</reference>
<dbReference type="CDD" id="cd11579">
    <property type="entry name" value="Glyco_tran_WbsX"/>
    <property type="match status" value="1"/>
</dbReference>
<comment type="caution">
    <text evidence="1">The sequence shown here is derived from an EMBL/GenBank/DDBJ whole genome shotgun (WGS) entry which is preliminary data.</text>
</comment>
<dbReference type="Pfam" id="PF14307">
    <property type="entry name" value="Glyco_tran_WbsX"/>
    <property type="match status" value="1"/>
</dbReference>
<evidence type="ECO:0000313" key="1">
    <source>
        <dbReference type="EMBL" id="OYX03535.1"/>
    </source>
</evidence>
<dbReference type="Gene3D" id="3.20.20.80">
    <property type="entry name" value="Glycosidases"/>
    <property type="match status" value="1"/>
</dbReference>
<name>A0A258D6E1_CAUVI</name>
<dbReference type="PANTHER" id="PTHR41244">
    <property type="entry name" value="RHAMNAN SYNTHESIS F"/>
    <property type="match status" value="1"/>
</dbReference>